<keyword evidence="8 10" id="KW-0720">Serine protease</keyword>
<keyword evidence="2" id="KW-0134">Cell wall</keyword>
<feature type="domain" description="C5a peptidase/Subtilisin-like protease SBT2-like Fn3-like" evidence="17">
    <location>
        <begin position="668"/>
        <end position="791"/>
    </location>
</feature>
<name>A0A1C0Y795_9BACL</name>
<dbReference type="InterPro" id="IPR010435">
    <property type="entry name" value="C5a/SBT2-like_Fn3"/>
</dbReference>
<dbReference type="InterPro" id="IPR036852">
    <property type="entry name" value="Peptidase_S8/S53_dom_sf"/>
</dbReference>
<evidence type="ECO:0000256" key="12">
    <source>
        <dbReference type="SAM" id="Coils"/>
    </source>
</evidence>
<keyword evidence="19" id="KW-1185">Reference proteome</keyword>
<dbReference type="PRINTS" id="PR00723">
    <property type="entry name" value="SUBTILISIN"/>
</dbReference>
<feature type="domain" description="PA" evidence="15">
    <location>
        <begin position="441"/>
        <end position="515"/>
    </location>
</feature>
<gene>
    <name evidence="18" type="ORF">A6M13_06375</name>
</gene>
<dbReference type="EMBL" id="MASJ01000039">
    <property type="protein sequence ID" value="OCS83024.1"/>
    <property type="molecule type" value="Genomic_DNA"/>
</dbReference>
<dbReference type="PROSITE" id="PS00137">
    <property type="entry name" value="SUBTILASE_HIS"/>
    <property type="match status" value="1"/>
</dbReference>
<dbReference type="InterPro" id="IPR003137">
    <property type="entry name" value="PA_domain"/>
</dbReference>
<dbReference type="GO" id="GO:0004252">
    <property type="term" value="F:serine-type endopeptidase activity"/>
    <property type="evidence" value="ECO:0007669"/>
    <property type="project" value="UniProtKB-UniRule"/>
</dbReference>
<dbReference type="InterPro" id="IPR013783">
    <property type="entry name" value="Ig-like_fold"/>
</dbReference>
<evidence type="ECO:0000256" key="10">
    <source>
        <dbReference type="PROSITE-ProRule" id="PRU01240"/>
    </source>
</evidence>
<evidence type="ECO:0000256" key="5">
    <source>
        <dbReference type="ARBA" id="ARBA00022729"/>
    </source>
</evidence>
<dbReference type="PROSITE" id="PS00136">
    <property type="entry name" value="SUBTILASE_ASP"/>
    <property type="match status" value="1"/>
</dbReference>
<dbReference type="InterPro" id="IPR037045">
    <property type="entry name" value="S8pro/Inhibitor_I9_sf"/>
</dbReference>
<dbReference type="Pfam" id="PF05922">
    <property type="entry name" value="Inhibitor_I9"/>
    <property type="match status" value="1"/>
</dbReference>
<dbReference type="Gene3D" id="3.50.30.30">
    <property type="match status" value="1"/>
</dbReference>
<dbReference type="InterPro" id="IPR010259">
    <property type="entry name" value="S8pro/Inhibitor_I9"/>
</dbReference>
<keyword evidence="12" id="KW-0175">Coiled coil</keyword>
<dbReference type="RefSeq" id="WP_066547965.1">
    <property type="nucleotide sequence ID" value="NZ_MASJ01000039.1"/>
</dbReference>
<evidence type="ECO:0000256" key="9">
    <source>
        <dbReference type="PIRSR" id="PIRSR615500-1"/>
    </source>
</evidence>
<keyword evidence="5 13" id="KW-0732">Signal</keyword>
<dbReference type="Gene3D" id="2.60.40.10">
    <property type="entry name" value="Immunoglobulins"/>
    <property type="match status" value="2"/>
</dbReference>
<feature type="coiled-coil region" evidence="12">
    <location>
        <begin position="77"/>
        <end position="109"/>
    </location>
</feature>
<evidence type="ECO:0000259" key="15">
    <source>
        <dbReference type="Pfam" id="PF02225"/>
    </source>
</evidence>
<accession>A0A1C0Y795</accession>
<evidence type="ECO:0000259" key="16">
    <source>
        <dbReference type="Pfam" id="PF05922"/>
    </source>
</evidence>
<evidence type="ECO:0000256" key="11">
    <source>
        <dbReference type="RuleBase" id="RU003355"/>
    </source>
</evidence>
<dbReference type="AlphaFoldDB" id="A0A1C0Y795"/>
<dbReference type="InterPro" id="IPR000209">
    <property type="entry name" value="Peptidase_S8/S53_dom"/>
</dbReference>
<dbReference type="InterPro" id="IPR023827">
    <property type="entry name" value="Peptidase_S8_Asp-AS"/>
</dbReference>
<keyword evidence="3" id="KW-0964">Secreted</keyword>
<dbReference type="GO" id="GO:0006508">
    <property type="term" value="P:proteolysis"/>
    <property type="evidence" value="ECO:0007669"/>
    <property type="project" value="UniProtKB-KW"/>
</dbReference>
<sequence>MGTKKTIGISTLAALLALSPAAVTAHADVTVGKGQVKEKPHKAVIDKALHQAVEQQGTVRVIIELEQEPTIIVAKNRGQLYKQLRQAERQKLEQQVEAEQQVIQQQVEQHAASVQVLENFTTIFNGFSAEVQAKDVNEIAKTPGVKAVYASNEYEAPQEKPQMAYSKELVQAQQAWHNYGVKGEGMVVAVIDSGVDPTHKDFILSDATKAEISKDEVQTLITQGAVHEGAYFTEKVPFGYNYMDGNTEIVDYNAETGMHGMHVAGTVGANGDEENGGIKGVAPEAQILAMKVFGNDPAIPTTYSDIYIKAIDDAIKLGADVINMSLGSTAGYVDENSAESQAITRATDSGVLVAISAGNSNMYGSGYFYPLAENPDYGLVGSPSVSNNSLSVASFENSQVTAYSFAATADGQPLNNIQYLTANDVSPLQVVNEPTEVVLAGFGTAEDLAQVDVSGKIALISRGGNTFVEKALHAQNAGAKAVLIYNNTVGTINMASDPAITIPYMSISQEDGLALKAAIDAGQKVEAAFNGDFITMPNELAGKMSDFSSWGTTPNLDFKPEITAPGGNIFSTLNNNEYGLNSGTSMAAPHVAGGAALLFERIDEEFGVTGTERVTLAKQLLMNTAKPVELSEGEYVSPRRQGAGLMQLANALENEVIITSTATGEGKVALREIEGESFTFTLQAKNYGDEAKTYDVDFQLQVDALTQSSGFVITAPNIIGSDVVTDTVDVDVVDQITVPANGTTQFTVTADISALSDYKQFFTNGFYVDGFVTLEDPQQDITGNPDLAVPVTGFNGEWDDAPIFDRYAWDEKSYWGYTALADDEGNFISGGGDYDMNRFGFSPNGDGVRDRVIPVFSLLRNAKALKAEVVDEHGNVVRTLRTAEDLRKHYTNTAPQRPYTFSDLFAWDGFINGQVAQDGQYTVRLRAVIDFDGAEWQSLDFPVQVDTQAPTANVSYANGTVSLTNVADAGTGADYWQVLVDGAAVSDLLPMTTTIFALDATNKDVQVHVTDVARNTATFPVQTAPIITDTKKPIVSITTPDLLEALTTKNVTVTGTIQDQSDIATVTVNGEQATFTNTSFTHTLTFKKDGVYDIKAKATDIHGNFMEVGRKVLIDTTKPTLSIKNNYKKNTKNATETVNVTIGDNYDAVRLTVNGDEKWNKSQSVNDLKAYKHTLAIPVSLAAGKNELTFEVTDIAGNVTTQTITITRK</sequence>
<comment type="similarity">
    <text evidence="1 10 11">Belongs to the peptidase S8 family.</text>
</comment>
<dbReference type="STRING" id="33978.A6M13_06375"/>
<dbReference type="PANTHER" id="PTHR43806:SF11">
    <property type="entry name" value="CEREVISIN-RELATED"/>
    <property type="match status" value="1"/>
</dbReference>
<dbReference type="PANTHER" id="PTHR43806">
    <property type="entry name" value="PEPTIDASE S8"/>
    <property type="match status" value="1"/>
</dbReference>
<evidence type="ECO:0000259" key="17">
    <source>
        <dbReference type="Pfam" id="PF06280"/>
    </source>
</evidence>
<evidence type="ECO:0000313" key="18">
    <source>
        <dbReference type="EMBL" id="OCS83024.1"/>
    </source>
</evidence>
<dbReference type="Pfam" id="PF00082">
    <property type="entry name" value="Peptidase_S8"/>
    <property type="match status" value="1"/>
</dbReference>
<dbReference type="InterPro" id="IPR023828">
    <property type="entry name" value="Peptidase_S8_Ser-AS"/>
</dbReference>
<evidence type="ECO:0000256" key="1">
    <source>
        <dbReference type="ARBA" id="ARBA00011073"/>
    </source>
</evidence>
<dbReference type="Pfam" id="PF06280">
    <property type="entry name" value="fn3_5"/>
    <property type="match status" value="1"/>
</dbReference>
<dbReference type="InterPro" id="IPR022398">
    <property type="entry name" value="Peptidase_S8_His-AS"/>
</dbReference>
<dbReference type="CDD" id="cd07475">
    <property type="entry name" value="Peptidases_S8_C5a_Peptidase"/>
    <property type="match status" value="1"/>
</dbReference>
<feature type="signal peptide" evidence="13">
    <location>
        <begin position="1"/>
        <end position="27"/>
    </location>
</feature>
<comment type="caution">
    <text evidence="18">The sequence shown here is derived from an EMBL/GenBank/DDBJ whole genome shotgun (WGS) entry which is preliminary data.</text>
</comment>
<dbReference type="SUPFAM" id="SSF52743">
    <property type="entry name" value="Subtilisin-like"/>
    <property type="match status" value="1"/>
</dbReference>
<feature type="domain" description="Inhibitor I9" evidence="16">
    <location>
        <begin position="68"/>
        <end position="155"/>
    </location>
</feature>
<dbReference type="PROSITE" id="PS00138">
    <property type="entry name" value="SUBTILASE_SER"/>
    <property type="match status" value="1"/>
</dbReference>
<dbReference type="SUPFAM" id="SSF52025">
    <property type="entry name" value="PA domain"/>
    <property type="match status" value="1"/>
</dbReference>
<dbReference type="Proteomes" id="UP000093199">
    <property type="component" value="Unassembled WGS sequence"/>
</dbReference>
<keyword evidence="7 10" id="KW-0378">Hydrolase</keyword>
<dbReference type="GO" id="GO:0016020">
    <property type="term" value="C:membrane"/>
    <property type="evidence" value="ECO:0007669"/>
    <property type="project" value="InterPro"/>
</dbReference>
<dbReference type="InterPro" id="IPR034216">
    <property type="entry name" value="C5a_Peptidase"/>
</dbReference>
<evidence type="ECO:0000313" key="19">
    <source>
        <dbReference type="Proteomes" id="UP000093199"/>
    </source>
</evidence>
<keyword evidence="6" id="KW-0677">Repeat</keyword>
<dbReference type="PROSITE" id="PS51892">
    <property type="entry name" value="SUBTILASE"/>
    <property type="match status" value="1"/>
</dbReference>
<evidence type="ECO:0000256" key="2">
    <source>
        <dbReference type="ARBA" id="ARBA00022512"/>
    </source>
</evidence>
<dbReference type="InterPro" id="IPR046450">
    <property type="entry name" value="PA_dom_sf"/>
</dbReference>
<dbReference type="CDD" id="cd02133">
    <property type="entry name" value="PA_C5a_like"/>
    <property type="match status" value="1"/>
</dbReference>
<evidence type="ECO:0000256" key="13">
    <source>
        <dbReference type="SAM" id="SignalP"/>
    </source>
</evidence>
<organism evidence="18 19">
    <name type="scientific">Caryophanon tenue</name>
    <dbReference type="NCBI Taxonomy" id="33978"/>
    <lineage>
        <taxon>Bacteria</taxon>
        <taxon>Bacillati</taxon>
        <taxon>Bacillota</taxon>
        <taxon>Bacilli</taxon>
        <taxon>Bacillales</taxon>
        <taxon>Caryophanaceae</taxon>
        <taxon>Caryophanon</taxon>
    </lineage>
</organism>
<dbReference type="Pfam" id="PF02225">
    <property type="entry name" value="PA"/>
    <property type="match status" value="1"/>
</dbReference>
<dbReference type="InterPro" id="IPR015500">
    <property type="entry name" value="Peptidase_S8_subtilisin-rel"/>
</dbReference>
<evidence type="ECO:0000256" key="7">
    <source>
        <dbReference type="ARBA" id="ARBA00022801"/>
    </source>
</evidence>
<keyword evidence="4 10" id="KW-0645">Protease</keyword>
<evidence type="ECO:0000256" key="8">
    <source>
        <dbReference type="ARBA" id="ARBA00022825"/>
    </source>
</evidence>
<dbReference type="Gene3D" id="2.60.40.4070">
    <property type="match status" value="1"/>
</dbReference>
<proteinExistence type="inferred from homology"/>
<dbReference type="Gene3D" id="3.30.70.80">
    <property type="entry name" value="Peptidase S8 propeptide/proteinase inhibitor I9"/>
    <property type="match status" value="1"/>
</dbReference>
<feature type="chain" id="PRO_5008648962" evidence="13">
    <location>
        <begin position="28"/>
        <end position="1209"/>
    </location>
</feature>
<feature type="active site" description="Charge relay system" evidence="9 10">
    <location>
        <position position="192"/>
    </location>
</feature>
<feature type="active site" description="Charge relay system" evidence="9 10">
    <location>
        <position position="585"/>
    </location>
</feature>
<evidence type="ECO:0000259" key="14">
    <source>
        <dbReference type="Pfam" id="PF00082"/>
    </source>
</evidence>
<reference evidence="18 19" key="1">
    <citation type="submission" date="2016-07" db="EMBL/GenBank/DDBJ databases">
        <title>Caryophanon tenue genome sequencing.</title>
        <authorList>
            <person name="Verma A."/>
            <person name="Pal Y."/>
            <person name="Krishnamurthi S."/>
        </authorList>
    </citation>
    <scope>NUCLEOTIDE SEQUENCE [LARGE SCALE GENOMIC DNA]</scope>
    <source>
        <strain evidence="18 19">DSM 14152</strain>
    </source>
</reference>
<dbReference type="Gene3D" id="3.40.50.200">
    <property type="entry name" value="Peptidase S8/S53 domain"/>
    <property type="match status" value="1"/>
</dbReference>
<evidence type="ECO:0000256" key="3">
    <source>
        <dbReference type="ARBA" id="ARBA00022525"/>
    </source>
</evidence>
<evidence type="ECO:0000256" key="6">
    <source>
        <dbReference type="ARBA" id="ARBA00022737"/>
    </source>
</evidence>
<dbReference type="Pfam" id="PF09136">
    <property type="entry name" value="Glucodextran_B"/>
    <property type="match status" value="1"/>
</dbReference>
<feature type="active site" description="Charge relay system" evidence="9 10">
    <location>
        <position position="259"/>
    </location>
</feature>
<dbReference type="Gene3D" id="2.60.40.1710">
    <property type="entry name" value="Subtilisin-like superfamily"/>
    <property type="match status" value="1"/>
</dbReference>
<protein>
    <submittedName>
        <fullName evidence="18">Lactocepin</fullName>
    </submittedName>
</protein>
<feature type="domain" description="Peptidase S8/S53" evidence="14">
    <location>
        <begin position="183"/>
        <end position="644"/>
    </location>
</feature>
<evidence type="ECO:0000256" key="4">
    <source>
        <dbReference type="ARBA" id="ARBA00022670"/>
    </source>
</evidence>
<dbReference type="InterPro" id="IPR050131">
    <property type="entry name" value="Peptidase_S8_subtilisin-like"/>
</dbReference>